<keyword evidence="1" id="KW-0732">Signal</keyword>
<feature type="signal peptide" evidence="1">
    <location>
        <begin position="1"/>
        <end position="18"/>
    </location>
</feature>
<dbReference type="PROSITE" id="PS51257">
    <property type="entry name" value="PROKAR_LIPOPROTEIN"/>
    <property type="match status" value="1"/>
</dbReference>
<dbReference type="Proteomes" id="UP000839735">
    <property type="component" value="Unassembled WGS sequence"/>
</dbReference>
<name>A0A5Y1YDH7_SALDZ</name>
<protein>
    <recommendedName>
        <fullName evidence="3">Lipoprotein</fullName>
    </recommendedName>
</protein>
<evidence type="ECO:0008006" key="3">
    <source>
        <dbReference type="Google" id="ProtNLM"/>
    </source>
</evidence>
<evidence type="ECO:0000256" key="1">
    <source>
        <dbReference type="SAM" id="SignalP"/>
    </source>
</evidence>
<organism evidence="2">
    <name type="scientific">Salmonella diarizonae</name>
    <dbReference type="NCBI Taxonomy" id="59204"/>
    <lineage>
        <taxon>Bacteria</taxon>
        <taxon>Pseudomonadati</taxon>
        <taxon>Pseudomonadota</taxon>
        <taxon>Gammaproteobacteria</taxon>
        <taxon>Enterobacterales</taxon>
        <taxon>Enterobacteriaceae</taxon>
        <taxon>Salmonella</taxon>
    </lineage>
</organism>
<dbReference type="EMBL" id="AAIBIC010000038">
    <property type="protein sequence ID" value="ECC3916772.1"/>
    <property type="molecule type" value="Genomic_DNA"/>
</dbReference>
<dbReference type="AlphaFoldDB" id="A0A5Y1YDH7"/>
<sequence>MKKIMVALIMACAFLLTACGGDNGELAGTFKGSNGIMPEKWLVEYNKKDDSYIVTVFFDGMSDGKYSKAFVKHLKRNGEYLDESKNDHWAQVVNKDTIKTSSIKVKRVE</sequence>
<accession>A0A5Y1YDH7</accession>
<proteinExistence type="predicted"/>
<reference evidence="2" key="1">
    <citation type="submission" date="2018-08" db="EMBL/GenBank/DDBJ databases">
        <authorList>
            <person name="Ashton P.M."/>
            <person name="Dallman T."/>
            <person name="Nair S."/>
            <person name="De Pinna E."/>
            <person name="Peters T."/>
            <person name="Grant K."/>
        </authorList>
    </citation>
    <scope>NUCLEOTIDE SEQUENCE [LARGE SCALE GENOMIC DNA]</scope>
    <source>
        <strain evidence="2">294779</strain>
    </source>
</reference>
<evidence type="ECO:0000313" key="2">
    <source>
        <dbReference type="EMBL" id="ECC3916772.1"/>
    </source>
</evidence>
<comment type="caution">
    <text evidence="2">The sequence shown here is derived from an EMBL/GenBank/DDBJ whole genome shotgun (WGS) entry which is preliminary data.</text>
</comment>
<gene>
    <name evidence="2" type="ORF">CTQ69_22920</name>
</gene>
<feature type="chain" id="PRO_5025060767" description="Lipoprotein" evidence="1">
    <location>
        <begin position="19"/>
        <end position="109"/>
    </location>
</feature>